<dbReference type="Proteomes" id="UP001246858">
    <property type="component" value="Unassembled WGS sequence"/>
</dbReference>
<gene>
    <name evidence="1" type="ORF">J2X78_002261</name>
</gene>
<proteinExistence type="predicted"/>
<keyword evidence="1" id="KW-0238">DNA-binding</keyword>
<sequence>MSVNKLALIRYKTIDECLKNRFRKWTLEDIIERVAQMLYEYEGITSGVSKRTIQADIQLMRSDKLGYNAPIVVTDRKFYSYSDQAYSITKVPINANDVEKMKEIVDVLKQFNGFNYFDEMSDMIARLENNLYKSENPRKNYIQFENNRQLRGLEYINPLYQAILNQVPLMIEYKSFKALKSQHNIYYPYLLKEYRNRWFLIARSKTGTTLLTLALDRIMALHELAKEPFLEYTGVDFDRYFDDLLGVTKSERDRAQKVVLKVNKFNAPYVLTKPLHHSQQLLSEDGEGVVIRIDVVLNFELEREILGFGECMKVLSPRLLASRIKKRLVQSAEQYEEVEKL</sequence>
<comment type="caution">
    <text evidence="1">The sequence shown here is derived from an EMBL/GenBank/DDBJ whole genome shotgun (WGS) entry which is preliminary data.</text>
</comment>
<dbReference type="EMBL" id="JAVDTF010000002">
    <property type="protein sequence ID" value="MDR6783696.1"/>
    <property type="molecule type" value="Genomic_DNA"/>
</dbReference>
<organism evidence="1 2">
    <name type="scientific">Pedobacter africanus</name>
    <dbReference type="NCBI Taxonomy" id="151894"/>
    <lineage>
        <taxon>Bacteria</taxon>
        <taxon>Pseudomonadati</taxon>
        <taxon>Bacteroidota</taxon>
        <taxon>Sphingobacteriia</taxon>
        <taxon>Sphingobacteriales</taxon>
        <taxon>Sphingobacteriaceae</taxon>
        <taxon>Pedobacter</taxon>
    </lineage>
</organism>
<keyword evidence="2" id="KW-1185">Reference proteome</keyword>
<protein>
    <submittedName>
        <fullName evidence="1">DNA-binding transcriptional regulator YafY</fullName>
    </submittedName>
</protein>
<name>A0ACC6KWS5_9SPHI</name>
<reference evidence="1" key="1">
    <citation type="submission" date="2023-07" db="EMBL/GenBank/DDBJ databases">
        <title>Sorghum-associated microbial communities from plants grown in Nebraska, USA.</title>
        <authorList>
            <person name="Schachtman D."/>
        </authorList>
    </citation>
    <scope>NUCLEOTIDE SEQUENCE</scope>
    <source>
        <strain evidence="1">2697</strain>
    </source>
</reference>
<accession>A0ACC6KWS5</accession>
<evidence type="ECO:0000313" key="2">
    <source>
        <dbReference type="Proteomes" id="UP001246858"/>
    </source>
</evidence>
<evidence type="ECO:0000313" key="1">
    <source>
        <dbReference type="EMBL" id="MDR6783696.1"/>
    </source>
</evidence>